<dbReference type="PANTHER" id="PTHR34219:SF1">
    <property type="entry name" value="PEPSY DOMAIN-CONTAINING PROTEIN"/>
    <property type="match status" value="1"/>
</dbReference>
<dbReference type="EMBL" id="JBHXIJ010000341">
    <property type="protein sequence ID" value="MFD5103162.1"/>
    <property type="molecule type" value="Genomic_DNA"/>
</dbReference>
<keyword evidence="5" id="KW-1185">Reference proteome</keyword>
<evidence type="ECO:0000313" key="5">
    <source>
        <dbReference type="Proteomes" id="UP001598448"/>
    </source>
</evidence>
<proteinExistence type="predicted"/>
<feature type="transmembrane region" description="Helical" evidence="2">
    <location>
        <begin position="388"/>
        <end position="408"/>
    </location>
</feature>
<feature type="transmembrane region" description="Helical" evidence="2">
    <location>
        <begin position="429"/>
        <end position="448"/>
    </location>
</feature>
<protein>
    <submittedName>
        <fullName evidence="4">PepSY-associated TM helix domain-containing protein</fullName>
    </submittedName>
</protein>
<feature type="region of interest" description="Disordered" evidence="1">
    <location>
        <begin position="1"/>
        <end position="25"/>
    </location>
</feature>
<dbReference type="Pfam" id="PF03929">
    <property type="entry name" value="PepSY_TM"/>
    <property type="match status" value="1"/>
</dbReference>
<comment type="caution">
    <text evidence="4">The sequence shown here is derived from an EMBL/GenBank/DDBJ whole genome shotgun (WGS) entry which is preliminary data.</text>
</comment>
<dbReference type="InterPro" id="IPR025711">
    <property type="entry name" value="PepSY"/>
</dbReference>
<dbReference type="PANTHER" id="PTHR34219">
    <property type="entry name" value="IRON-REGULATED INNER MEMBRANE PROTEIN-RELATED"/>
    <property type="match status" value="1"/>
</dbReference>
<gene>
    <name evidence="4" type="ORF">ACFWJN_29930</name>
</gene>
<accession>A0ABW6FTY5</accession>
<dbReference type="InterPro" id="IPR005625">
    <property type="entry name" value="PepSY-ass_TM"/>
</dbReference>
<evidence type="ECO:0000256" key="2">
    <source>
        <dbReference type="SAM" id="Phobius"/>
    </source>
</evidence>
<feature type="transmembrane region" description="Helical" evidence="2">
    <location>
        <begin position="41"/>
        <end position="63"/>
    </location>
</feature>
<evidence type="ECO:0000256" key="1">
    <source>
        <dbReference type="SAM" id="MobiDB-lite"/>
    </source>
</evidence>
<dbReference type="Pfam" id="PF03413">
    <property type="entry name" value="PepSY"/>
    <property type="match status" value="1"/>
</dbReference>
<feature type="transmembrane region" description="Helical" evidence="2">
    <location>
        <begin position="454"/>
        <end position="473"/>
    </location>
</feature>
<sequence length="481" mass="51241">MAIDDPVRKPQPTQEDPAPAPAAERGTTWSALRPLVLRVHFYAGLLIAPLLLVAATSGLLYALSFQAEKFLYSNELEVPVGERTLPVGDQLAAARKAHPEGTVTAVWPSAEDGATTRVLMTSPEVEEGKSLAVFVDPYTAEVRGELTSYGSSGALPLRIWLDELHRDLHLGDLGRHYGELAASWLWVVALGGLLLWLGRRRTSKRELIVPERGAKGRRRTLSWHGTVGMCAVLGLVLLSATGLTWSRYAGENIGAVQDQLGGATPVVSAALAEGGGDGGGEHEGHGGGSGSHTGTAGKDVGIDNALAAARQAGIDGKMSVILPSDGSGYVVKETDTQFPVHLDSVAVDPADGRVMDELRFADYPLLAKLTRFGIDAHTGVFLGLVNQLALAALAFALIMLIVWGYRMWWLRRPTKERRLSAGRPMPRGAWRKVPVTVLLPLVALTALAGWFVPLLGISLLVFLAVDVVVGLVARARARTAA</sequence>
<evidence type="ECO:0000259" key="3">
    <source>
        <dbReference type="Pfam" id="PF03413"/>
    </source>
</evidence>
<reference evidence="4 5" key="1">
    <citation type="submission" date="2024-09" db="EMBL/GenBank/DDBJ databases">
        <title>The Natural Products Discovery Center: Release of the First 8490 Sequenced Strains for Exploring Actinobacteria Biosynthetic Diversity.</title>
        <authorList>
            <person name="Kalkreuter E."/>
            <person name="Kautsar S.A."/>
            <person name="Yang D."/>
            <person name="Bader C.D."/>
            <person name="Teijaro C.N."/>
            <person name="Fluegel L."/>
            <person name="Davis C.M."/>
            <person name="Simpson J.R."/>
            <person name="Lauterbach L."/>
            <person name="Steele A.D."/>
            <person name="Gui C."/>
            <person name="Meng S."/>
            <person name="Li G."/>
            <person name="Viehrig K."/>
            <person name="Ye F."/>
            <person name="Su P."/>
            <person name="Kiefer A.F."/>
            <person name="Nichols A."/>
            <person name="Cepeda A.J."/>
            <person name="Yan W."/>
            <person name="Fan B."/>
            <person name="Jiang Y."/>
            <person name="Adhikari A."/>
            <person name="Zheng C.-J."/>
            <person name="Schuster L."/>
            <person name="Cowan T.M."/>
            <person name="Smanski M.J."/>
            <person name="Chevrette M.G."/>
            <person name="De Carvalho L.P.S."/>
            <person name="Shen B."/>
        </authorList>
    </citation>
    <scope>NUCLEOTIDE SEQUENCE [LARGE SCALE GENOMIC DNA]</scope>
    <source>
        <strain evidence="4 5">NPDC058348</strain>
    </source>
</reference>
<feature type="region of interest" description="Disordered" evidence="1">
    <location>
        <begin position="271"/>
        <end position="295"/>
    </location>
</feature>
<dbReference type="Proteomes" id="UP001598448">
    <property type="component" value="Unassembled WGS sequence"/>
</dbReference>
<feature type="domain" description="PepSY" evidence="3">
    <location>
        <begin position="87"/>
        <end position="145"/>
    </location>
</feature>
<dbReference type="RefSeq" id="WP_386721171.1">
    <property type="nucleotide sequence ID" value="NZ_JBHXIJ010000341.1"/>
</dbReference>
<keyword evidence="2" id="KW-1133">Transmembrane helix</keyword>
<name>A0ABW6FTY5_9ACTN</name>
<feature type="transmembrane region" description="Helical" evidence="2">
    <location>
        <begin position="220"/>
        <end position="240"/>
    </location>
</feature>
<organism evidence="4 5">
    <name type="scientific">Streptomyces albidochromogenes</name>
    <dbReference type="NCBI Taxonomy" id="329524"/>
    <lineage>
        <taxon>Bacteria</taxon>
        <taxon>Bacillati</taxon>
        <taxon>Actinomycetota</taxon>
        <taxon>Actinomycetes</taxon>
        <taxon>Kitasatosporales</taxon>
        <taxon>Streptomycetaceae</taxon>
        <taxon>Streptomyces</taxon>
    </lineage>
</organism>
<feature type="transmembrane region" description="Helical" evidence="2">
    <location>
        <begin position="181"/>
        <end position="199"/>
    </location>
</feature>
<keyword evidence="2" id="KW-0472">Membrane</keyword>
<evidence type="ECO:0000313" key="4">
    <source>
        <dbReference type="EMBL" id="MFD5103162.1"/>
    </source>
</evidence>
<keyword evidence="2" id="KW-0812">Transmembrane</keyword>